<dbReference type="AlphaFoldDB" id="A0A8U8AXA6"/>
<dbReference type="Ensembl" id="ENSCPVT00000028080.1">
    <property type="protein sequence ID" value="ENSCPVP00000023669.1"/>
    <property type="gene ID" value="ENSCPVG00000018333.1"/>
</dbReference>
<protein>
    <submittedName>
        <fullName evidence="2">Uncharacterized protein</fullName>
    </submittedName>
</protein>
<proteinExistence type="predicted"/>
<reference evidence="2" key="2">
    <citation type="submission" date="2025-08" db="UniProtKB">
        <authorList>
            <consortium name="Ensembl"/>
        </authorList>
    </citation>
    <scope>IDENTIFICATION</scope>
</reference>
<accession>A0A8U8AXA6</accession>
<organism evidence="2 3">
    <name type="scientific">Geospiza parvula</name>
    <name type="common">Small tree-finch</name>
    <name type="synonym">Camarhynchus parvulus</name>
    <dbReference type="NCBI Taxonomy" id="87175"/>
    <lineage>
        <taxon>Eukaryota</taxon>
        <taxon>Metazoa</taxon>
        <taxon>Chordata</taxon>
        <taxon>Craniata</taxon>
        <taxon>Vertebrata</taxon>
        <taxon>Euteleostomi</taxon>
        <taxon>Archelosauria</taxon>
        <taxon>Archosauria</taxon>
        <taxon>Dinosauria</taxon>
        <taxon>Saurischia</taxon>
        <taxon>Theropoda</taxon>
        <taxon>Coelurosauria</taxon>
        <taxon>Aves</taxon>
        <taxon>Neognathae</taxon>
        <taxon>Neoaves</taxon>
        <taxon>Telluraves</taxon>
        <taxon>Australaves</taxon>
        <taxon>Passeriformes</taxon>
        <taxon>Thraupidae</taxon>
        <taxon>Camarhynchus</taxon>
    </lineage>
</organism>
<reference evidence="2" key="1">
    <citation type="submission" date="2020-02" db="EMBL/GenBank/DDBJ databases">
        <authorList>
            <person name="Enbody D E."/>
            <person name="Pettersson E M."/>
        </authorList>
    </citation>
    <scope>NUCLEOTIDE SEQUENCE [LARGE SCALE GENOMIC DNA]</scope>
</reference>
<evidence type="ECO:0000256" key="1">
    <source>
        <dbReference type="SAM" id="MobiDB-lite"/>
    </source>
</evidence>
<name>A0A8U8AXA6_GEOPR</name>
<reference evidence="2" key="3">
    <citation type="submission" date="2025-09" db="UniProtKB">
        <authorList>
            <consortium name="Ensembl"/>
        </authorList>
    </citation>
    <scope>IDENTIFICATION</scope>
</reference>
<dbReference type="Proteomes" id="UP000694382">
    <property type="component" value="Chromosome 2"/>
</dbReference>
<feature type="region of interest" description="Disordered" evidence="1">
    <location>
        <begin position="71"/>
        <end position="130"/>
    </location>
</feature>
<sequence>MIFTFNVTASDSLTDLADVYWPLNHSSRMLALFPNLKSLNVKGFVIQHTHHTAAFGDSDFQETFSREAPSLITGQGLGSDFPHPGPQAESMSSSSRHGAPIHAAESSEPRQQRDNGPARQQTADRQRLQLTPTRDAACSSWYSTTAWLPEPPWCCREQLRSAPLLQETSAREFSPATVCHIRIKTHIHIYGKAIWYL</sequence>
<evidence type="ECO:0000313" key="3">
    <source>
        <dbReference type="Proteomes" id="UP000694382"/>
    </source>
</evidence>
<keyword evidence="3" id="KW-1185">Reference proteome</keyword>
<evidence type="ECO:0000313" key="2">
    <source>
        <dbReference type="Ensembl" id="ENSCPVP00000023669.1"/>
    </source>
</evidence>